<protein>
    <submittedName>
        <fullName evidence="1">Uncharacterized protein</fullName>
    </submittedName>
</protein>
<name>A0A067PNH0_9AGAM</name>
<dbReference type="Proteomes" id="UP000027265">
    <property type="component" value="Unassembled WGS sequence"/>
</dbReference>
<accession>A0A067PNH0</accession>
<dbReference type="InParanoid" id="A0A067PNH0"/>
<sequence length="78" mass="8689">MLLYPVLSLGLISAALLAVPFTFGRLSLRLRIIVISEDPKMVNCETERVLAVGCIQLIFKMVEQDCSKCAVLLTMYLL</sequence>
<dbReference type="EMBL" id="KL197725">
    <property type="protein sequence ID" value="KDQ55350.1"/>
    <property type="molecule type" value="Genomic_DNA"/>
</dbReference>
<evidence type="ECO:0000313" key="1">
    <source>
        <dbReference type="EMBL" id="KDQ55350.1"/>
    </source>
</evidence>
<proteinExistence type="predicted"/>
<dbReference type="HOGENOM" id="CLU_2622354_0_0_1"/>
<keyword evidence="2" id="KW-1185">Reference proteome</keyword>
<dbReference type="AlphaFoldDB" id="A0A067PNH0"/>
<reference evidence="2" key="1">
    <citation type="journal article" date="2014" name="Proc. Natl. Acad. Sci. U.S.A.">
        <title>Extensive sampling of basidiomycete genomes demonstrates inadequacy of the white-rot/brown-rot paradigm for wood decay fungi.</title>
        <authorList>
            <person name="Riley R."/>
            <person name="Salamov A.A."/>
            <person name="Brown D.W."/>
            <person name="Nagy L.G."/>
            <person name="Floudas D."/>
            <person name="Held B.W."/>
            <person name="Levasseur A."/>
            <person name="Lombard V."/>
            <person name="Morin E."/>
            <person name="Otillar R."/>
            <person name="Lindquist E.A."/>
            <person name="Sun H."/>
            <person name="LaButti K.M."/>
            <person name="Schmutz J."/>
            <person name="Jabbour D."/>
            <person name="Luo H."/>
            <person name="Baker S.E."/>
            <person name="Pisabarro A.G."/>
            <person name="Walton J.D."/>
            <person name="Blanchette R.A."/>
            <person name="Henrissat B."/>
            <person name="Martin F."/>
            <person name="Cullen D."/>
            <person name="Hibbett D.S."/>
            <person name="Grigoriev I.V."/>
        </authorList>
    </citation>
    <scope>NUCLEOTIDE SEQUENCE [LARGE SCALE GENOMIC DNA]</scope>
    <source>
        <strain evidence="2">MUCL 33604</strain>
    </source>
</reference>
<organism evidence="1 2">
    <name type="scientific">Jaapia argillacea MUCL 33604</name>
    <dbReference type="NCBI Taxonomy" id="933084"/>
    <lineage>
        <taxon>Eukaryota</taxon>
        <taxon>Fungi</taxon>
        <taxon>Dikarya</taxon>
        <taxon>Basidiomycota</taxon>
        <taxon>Agaricomycotina</taxon>
        <taxon>Agaricomycetes</taxon>
        <taxon>Agaricomycetidae</taxon>
        <taxon>Jaapiales</taxon>
        <taxon>Jaapiaceae</taxon>
        <taxon>Jaapia</taxon>
    </lineage>
</organism>
<evidence type="ECO:0000313" key="2">
    <source>
        <dbReference type="Proteomes" id="UP000027265"/>
    </source>
</evidence>
<gene>
    <name evidence="1" type="ORF">JAAARDRAFT_37364</name>
</gene>